<sequence length="262" mass="29628">MKSIKTIITTTLFLGLCYNVVAQASIKSELFITLKQSDSLLFNNGFNTCDIKPFETLIADDFEFYHDQSGVTSSKEVFIIGIKDGLCNAKNTIKSRRELVNGSLSVYPLYSKGVLYGAIQKGEHQFYESQEGQPEQKASLAKFTHLWIKTENNWQLKRVLSYDHTIKKEPKTENAKVSQDLLESYTGHYNAKTSGLVVISKTEKGLHIKAGKMDADIFPKTETLFTHQQAPLTFEFISDSQGHIEKFIVRENNSIVEEAIKQ</sequence>
<feature type="domain" description="DUF4440" evidence="1">
    <location>
        <begin position="43"/>
        <end position="156"/>
    </location>
</feature>
<gene>
    <name evidence="2" type="ORF">N7U66_06655</name>
</gene>
<dbReference type="InterPro" id="IPR027843">
    <property type="entry name" value="DUF4440"/>
</dbReference>
<dbReference type="InterPro" id="IPR032710">
    <property type="entry name" value="NTF2-like_dom_sf"/>
</dbReference>
<proteinExistence type="predicted"/>
<keyword evidence="3" id="KW-1185">Reference proteome</keyword>
<evidence type="ECO:0000313" key="3">
    <source>
        <dbReference type="Proteomes" id="UP001164705"/>
    </source>
</evidence>
<evidence type="ECO:0000259" key="1">
    <source>
        <dbReference type="Pfam" id="PF14534"/>
    </source>
</evidence>
<evidence type="ECO:0000313" key="2">
    <source>
        <dbReference type="EMBL" id="WAC03247.1"/>
    </source>
</evidence>
<dbReference type="SUPFAM" id="SSF54427">
    <property type="entry name" value="NTF2-like"/>
    <property type="match status" value="1"/>
</dbReference>
<accession>A0A9E8MX17</accession>
<dbReference type="Gene3D" id="3.10.450.50">
    <property type="match status" value="1"/>
</dbReference>
<dbReference type="KEGG" id="lnu:N7U66_06655"/>
<dbReference type="Proteomes" id="UP001164705">
    <property type="component" value="Chromosome"/>
</dbReference>
<reference evidence="2" key="1">
    <citation type="submission" date="2022-11" db="EMBL/GenBank/DDBJ databases">
        <title>Lacinutrix neustonica HL-RS19T sp. nov., isolated from the surface microlayer sample of brackish Lake Shihwa.</title>
        <authorList>
            <person name="Choi J.Y."/>
            <person name="Hwang C.Y."/>
        </authorList>
    </citation>
    <scope>NUCLEOTIDE SEQUENCE</scope>
    <source>
        <strain evidence="2">HL-RS19</strain>
    </source>
</reference>
<organism evidence="2 3">
    <name type="scientific">Lacinutrix neustonica</name>
    <dbReference type="NCBI Taxonomy" id="2980107"/>
    <lineage>
        <taxon>Bacteria</taxon>
        <taxon>Pseudomonadati</taxon>
        <taxon>Bacteroidota</taxon>
        <taxon>Flavobacteriia</taxon>
        <taxon>Flavobacteriales</taxon>
        <taxon>Flavobacteriaceae</taxon>
        <taxon>Lacinutrix</taxon>
    </lineage>
</organism>
<dbReference type="RefSeq" id="WP_267677823.1">
    <property type="nucleotide sequence ID" value="NZ_CP113088.1"/>
</dbReference>
<dbReference type="Pfam" id="PF14534">
    <property type="entry name" value="DUF4440"/>
    <property type="match status" value="1"/>
</dbReference>
<dbReference type="EMBL" id="CP113088">
    <property type="protein sequence ID" value="WAC03247.1"/>
    <property type="molecule type" value="Genomic_DNA"/>
</dbReference>
<dbReference type="AlphaFoldDB" id="A0A9E8MX17"/>
<protein>
    <submittedName>
        <fullName evidence="2">Nuclear transport factor 2 family protein</fullName>
    </submittedName>
</protein>
<name>A0A9E8MX17_9FLAO</name>